<dbReference type="InterPro" id="IPR011761">
    <property type="entry name" value="ATP-grasp"/>
</dbReference>
<dbReference type="Proteomes" id="UP000287188">
    <property type="component" value="Unassembled WGS sequence"/>
</dbReference>
<dbReference type="RefSeq" id="WP_161977141.1">
    <property type="nucleotide sequence ID" value="NZ_BIFS01000001.1"/>
</dbReference>
<evidence type="ECO:0000256" key="1">
    <source>
        <dbReference type="PROSITE-ProRule" id="PRU00409"/>
    </source>
</evidence>
<evidence type="ECO:0000313" key="4">
    <source>
        <dbReference type="Proteomes" id="UP000287188"/>
    </source>
</evidence>
<evidence type="ECO:0000313" key="3">
    <source>
        <dbReference type="EMBL" id="GCE17395.1"/>
    </source>
</evidence>
<dbReference type="PROSITE" id="PS00867">
    <property type="entry name" value="CPSASE_2"/>
    <property type="match status" value="1"/>
</dbReference>
<name>A0A402AE71_9CHLR</name>
<dbReference type="GO" id="GO:0046872">
    <property type="term" value="F:metal ion binding"/>
    <property type="evidence" value="ECO:0007669"/>
    <property type="project" value="InterPro"/>
</dbReference>
<reference evidence="4" key="1">
    <citation type="submission" date="2018-12" db="EMBL/GenBank/DDBJ databases">
        <title>Tengunoibacter tsumagoiensis gen. nov., sp. nov., Dictyobacter kobayashii sp. nov., D. alpinus sp. nov., and D. joshuensis sp. nov. and description of Dictyobacteraceae fam. nov. within the order Ktedonobacterales isolated from Tengu-no-mugimeshi.</title>
        <authorList>
            <person name="Wang C.M."/>
            <person name="Zheng Y."/>
            <person name="Sakai Y."/>
            <person name="Toyoda A."/>
            <person name="Minakuchi Y."/>
            <person name="Abe K."/>
            <person name="Yokota A."/>
            <person name="Yabe S."/>
        </authorList>
    </citation>
    <scope>NUCLEOTIDE SEQUENCE [LARGE SCALE GENOMIC DNA]</scope>
    <source>
        <strain evidence="4">Uno11</strain>
    </source>
</reference>
<dbReference type="SUPFAM" id="SSF56059">
    <property type="entry name" value="Glutathione synthetase ATP-binding domain-like"/>
    <property type="match status" value="1"/>
</dbReference>
<comment type="caution">
    <text evidence="3">The sequence shown here is derived from an EMBL/GenBank/DDBJ whole genome shotgun (WGS) entry which is preliminary data.</text>
</comment>
<dbReference type="AlphaFoldDB" id="A0A402AE71"/>
<organism evidence="3 4">
    <name type="scientific">Dictyobacter kobayashii</name>
    <dbReference type="NCBI Taxonomy" id="2014872"/>
    <lineage>
        <taxon>Bacteria</taxon>
        <taxon>Bacillati</taxon>
        <taxon>Chloroflexota</taxon>
        <taxon>Ktedonobacteria</taxon>
        <taxon>Ktedonobacterales</taxon>
        <taxon>Dictyobacteraceae</taxon>
        <taxon>Dictyobacter</taxon>
    </lineage>
</organism>
<feature type="domain" description="ATP-grasp" evidence="2">
    <location>
        <begin position="149"/>
        <end position="341"/>
    </location>
</feature>
<accession>A0A402AE71</accession>
<dbReference type="GO" id="GO:0005524">
    <property type="term" value="F:ATP binding"/>
    <property type="evidence" value="ECO:0007669"/>
    <property type="project" value="UniProtKB-UniRule"/>
</dbReference>
<dbReference type="Gene3D" id="3.30.1490.20">
    <property type="entry name" value="ATP-grasp fold, A domain"/>
    <property type="match status" value="1"/>
</dbReference>
<sequence length="364" mass="40189">MLHHSSEADSIDTIQSNLSEQINSNIERTSNAYDAVVLDAALRQSLVSVRSLGKRGLRVAALEAEHAVPAFSSRWCQQGIICPGVAGTEAYLSFLEQWLEHSGAHVIIASSDSTVALLRQHRERLEKRVQIALAHDPALGIAINKEQTLDVARRLGLGIPRGATVSSVDEVTAALKEIGLPAVIKPVESWLWDEAQGGGARFASRLVTTADEARRAVEELTQLGGTTLFQQFLTGRREAISIMYANHEVYASFAQWARRTEPQLGGTSVLRQSIAVPSDIGKQSEQLIREIDLEGYSEVEFRRDQAGVPYLMEINPRLSASVEVAVRSGVDFPYLLYQWANGEKIDKIHSYRVGNWMRYLKGIS</sequence>
<dbReference type="Gene3D" id="3.30.470.20">
    <property type="entry name" value="ATP-grasp fold, B domain"/>
    <property type="match status" value="1"/>
</dbReference>
<dbReference type="Pfam" id="PF15632">
    <property type="entry name" value="ATPgrasp_Ter"/>
    <property type="match status" value="1"/>
</dbReference>
<keyword evidence="4" id="KW-1185">Reference proteome</keyword>
<dbReference type="InterPro" id="IPR013815">
    <property type="entry name" value="ATP_grasp_subdomain_1"/>
</dbReference>
<keyword evidence="1" id="KW-0067">ATP-binding</keyword>
<gene>
    <name evidence="3" type="ORF">KDK_11950</name>
</gene>
<keyword evidence="1" id="KW-0547">Nucleotide-binding</keyword>
<dbReference type="EMBL" id="BIFS01000001">
    <property type="protein sequence ID" value="GCE17395.1"/>
    <property type="molecule type" value="Genomic_DNA"/>
</dbReference>
<dbReference type="InterPro" id="IPR005479">
    <property type="entry name" value="CPAse_ATP-bd"/>
</dbReference>
<dbReference type="Gene3D" id="3.40.50.20">
    <property type="match status" value="1"/>
</dbReference>
<protein>
    <recommendedName>
        <fullName evidence="2">ATP-grasp domain-containing protein</fullName>
    </recommendedName>
</protein>
<dbReference type="PROSITE" id="PS50975">
    <property type="entry name" value="ATP_GRASP"/>
    <property type="match status" value="1"/>
</dbReference>
<evidence type="ECO:0000259" key="2">
    <source>
        <dbReference type="PROSITE" id="PS50975"/>
    </source>
</evidence>
<proteinExistence type="predicted"/>